<feature type="domain" description="Flagellar basal body rod protein N-terminal" evidence="7">
    <location>
        <begin position="17"/>
        <end position="39"/>
    </location>
</feature>
<comment type="subunit">
    <text evidence="6">The basal body constitutes a major portion of the flagellar organelle and consists of a number of rings mounted on a central rod.</text>
</comment>
<proteinExistence type="inferred from homology"/>
<dbReference type="InterPro" id="IPR006300">
    <property type="entry name" value="FlgB"/>
</dbReference>
<accession>A0A2T2XGQ3</accession>
<dbReference type="Pfam" id="PF00460">
    <property type="entry name" value="Flg_bb_rod"/>
    <property type="match status" value="1"/>
</dbReference>
<keyword evidence="8" id="KW-0966">Cell projection</keyword>
<gene>
    <name evidence="8" type="ORF">C7B46_08740</name>
</gene>
<dbReference type="PIRSF" id="PIRSF002889">
    <property type="entry name" value="Rod_FlgB"/>
    <property type="match status" value="1"/>
</dbReference>
<evidence type="ECO:0000313" key="9">
    <source>
        <dbReference type="Proteomes" id="UP000242972"/>
    </source>
</evidence>
<comment type="caution">
    <text evidence="8">The sequence shown here is derived from an EMBL/GenBank/DDBJ whole genome shotgun (WGS) entry which is preliminary data.</text>
</comment>
<dbReference type="AlphaFoldDB" id="A0A2T2XGQ3"/>
<evidence type="ECO:0000256" key="6">
    <source>
        <dbReference type="PIRNR" id="PIRNR002889"/>
    </source>
</evidence>
<protein>
    <recommendedName>
        <fullName evidence="3 6">Flagellar basal body rod protein FlgB</fullName>
    </recommendedName>
</protein>
<organism evidence="8 9">
    <name type="scientific">Sulfobacillus benefaciens</name>
    <dbReference type="NCBI Taxonomy" id="453960"/>
    <lineage>
        <taxon>Bacteria</taxon>
        <taxon>Bacillati</taxon>
        <taxon>Bacillota</taxon>
        <taxon>Clostridia</taxon>
        <taxon>Eubacteriales</taxon>
        <taxon>Clostridiales Family XVII. Incertae Sedis</taxon>
        <taxon>Sulfobacillus</taxon>
    </lineage>
</organism>
<dbReference type="GO" id="GO:0071973">
    <property type="term" value="P:bacterial-type flagellum-dependent cell motility"/>
    <property type="evidence" value="ECO:0007669"/>
    <property type="project" value="InterPro"/>
</dbReference>
<evidence type="ECO:0000313" key="8">
    <source>
        <dbReference type="EMBL" id="PSR33684.1"/>
    </source>
</evidence>
<evidence type="ECO:0000256" key="1">
    <source>
        <dbReference type="ARBA" id="ARBA00004117"/>
    </source>
</evidence>
<evidence type="ECO:0000256" key="4">
    <source>
        <dbReference type="ARBA" id="ARBA00023143"/>
    </source>
</evidence>
<keyword evidence="4 6" id="KW-0975">Bacterial flagellum</keyword>
<keyword evidence="8" id="KW-0969">Cilium</keyword>
<evidence type="ECO:0000256" key="5">
    <source>
        <dbReference type="ARBA" id="ARBA00024934"/>
    </source>
</evidence>
<dbReference type="Proteomes" id="UP000242972">
    <property type="component" value="Unassembled WGS sequence"/>
</dbReference>
<name>A0A2T2XGQ3_9FIRM</name>
<evidence type="ECO:0000256" key="2">
    <source>
        <dbReference type="ARBA" id="ARBA00009677"/>
    </source>
</evidence>
<dbReference type="InterPro" id="IPR001444">
    <property type="entry name" value="Flag_bb_rod_N"/>
</dbReference>
<comment type="subcellular location">
    <subcellularLocation>
        <location evidence="1 6">Bacterial flagellum basal body</location>
    </subcellularLocation>
</comment>
<evidence type="ECO:0000256" key="3">
    <source>
        <dbReference type="ARBA" id="ARBA00014376"/>
    </source>
</evidence>
<comment type="similarity">
    <text evidence="2 6">Belongs to the flagella basal body rod proteins family.</text>
</comment>
<comment type="function">
    <text evidence="5 6">Structural component of flagellum, the bacterial motility apparatus. Part of the rod structure of flagellar basal body.</text>
</comment>
<sequence length="120" mass="12548">MGLFNNLTSQAILTTLALSRQQETMIANNLANYDTPGFKASALSFQSQLATALQQGPGAVAQVTGTVSVNTGAMRSDGNSVDLTAQEVALAQAQLTYQTAVQAFNAKVTDIKIVTEGKPQ</sequence>
<evidence type="ECO:0000259" key="7">
    <source>
        <dbReference type="Pfam" id="PF00460"/>
    </source>
</evidence>
<dbReference type="GO" id="GO:0030694">
    <property type="term" value="C:bacterial-type flagellum basal body, rod"/>
    <property type="evidence" value="ECO:0007669"/>
    <property type="project" value="InterPro"/>
</dbReference>
<keyword evidence="8" id="KW-0282">Flagellum</keyword>
<reference evidence="8 9" key="1">
    <citation type="journal article" date="2014" name="BMC Genomics">
        <title>Comparison of environmental and isolate Sulfobacillus genomes reveals diverse carbon, sulfur, nitrogen, and hydrogen metabolisms.</title>
        <authorList>
            <person name="Justice N.B."/>
            <person name="Norman A."/>
            <person name="Brown C.T."/>
            <person name="Singh A."/>
            <person name="Thomas B.C."/>
            <person name="Banfield J.F."/>
        </authorList>
    </citation>
    <scope>NUCLEOTIDE SEQUENCE [LARGE SCALE GENOMIC DNA]</scope>
    <source>
        <strain evidence="8">AMDSBA4</strain>
    </source>
</reference>
<dbReference type="EMBL" id="PXYW01000017">
    <property type="protein sequence ID" value="PSR33684.1"/>
    <property type="molecule type" value="Genomic_DNA"/>
</dbReference>